<dbReference type="Gene3D" id="3.40.50.1240">
    <property type="entry name" value="Phosphoglycerate mutase-like"/>
    <property type="match status" value="1"/>
</dbReference>
<comment type="caution">
    <text evidence="1">The sequence shown here is derived from an EMBL/GenBank/DDBJ whole genome shotgun (WGS) entry which is preliminary data.</text>
</comment>
<dbReference type="PROSITE" id="PS00175">
    <property type="entry name" value="PG_MUTASE"/>
    <property type="match status" value="1"/>
</dbReference>
<proteinExistence type="predicted"/>
<reference evidence="1 2" key="1">
    <citation type="submission" date="2014-12" db="EMBL/GenBank/DDBJ databases">
        <title>Partial genome sequence of Streptococcus constellatus KCOM 1650 (= ChDC B144).</title>
        <authorList>
            <person name="Kook J.-K."/>
            <person name="Park S.-N."/>
            <person name="Lim Y.K."/>
            <person name="Jo E."/>
        </authorList>
    </citation>
    <scope>NUCLEOTIDE SEQUENCE [LARGE SCALE GENOMIC DNA]</scope>
    <source>
        <strain evidence="1 2">KCOM 1650</strain>
    </source>
</reference>
<dbReference type="Proteomes" id="UP000031339">
    <property type="component" value="Unassembled WGS sequence"/>
</dbReference>
<dbReference type="OrthoDB" id="9782128at2"/>
<dbReference type="InterPro" id="IPR001345">
    <property type="entry name" value="PG/BPGM_mutase_AS"/>
</dbReference>
<protein>
    <submittedName>
        <fullName evidence="1">Phosphoglycerate mutase</fullName>
    </submittedName>
</protein>
<dbReference type="GO" id="GO:0003824">
    <property type="term" value="F:catalytic activity"/>
    <property type="evidence" value="ECO:0007669"/>
    <property type="project" value="InterPro"/>
</dbReference>
<sequence>MTKTLYLMRHGQILFNKRYRIQGWCDAPLTPLEIYQAQEAGQYFKDAGIVFDDAAYS</sequence>
<dbReference type="InterPro" id="IPR029033">
    <property type="entry name" value="His_PPase_superfam"/>
</dbReference>
<dbReference type="EMBL" id="JWIY01000002">
    <property type="protein sequence ID" value="KIC77754.1"/>
    <property type="molecule type" value="Genomic_DNA"/>
</dbReference>
<dbReference type="InterPro" id="IPR013078">
    <property type="entry name" value="His_Pase_superF_clade-1"/>
</dbReference>
<dbReference type="AlphaFoldDB" id="A0A0C1HKF3"/>
<gene>
    <name evidence="1" type="ORF">RN79_06000</name>
</gene>
<dbReference type="Pfam" id="PF00300">
    <property type="entry name" value="His_Phos_1"/>
    <property type="match status" value="1"/>
</dbReference>
<accession>A0A0C1HKF3</accession>
<organism evidence="1 2">
    <name type="scientific">Streptococcus constellatus</name>
    <dbReference type="NCBI Taxonomy" id="76860"/>
    <lineage>
        <taxon>Bacteria</taxon>
        <taxon>Bacillati</taxon>
        <taxon>Bacillota</taxon>
        <taxon>Bacilli</taxon>
        <taxon>Lactobacillales</taxon>
        <taxon>Streptococcaceae</taxon>
        <taxon>Streptococcus</taxon>
        <taxon>Streptococcus anginosus group</taxon>
    </lineage>
</organism>
<dbReference type="SUPFAM" id="SSF53254">
    <property type="entry name" value="Phosphoglycerate mutase-like"/>
    <property type="match status" value="1"/>
</dbReference>
<evidence type="ECO:0000313" key="2">
    <source>
        <dbReference type="Proteomes" id="UP000031339"/>
    </source>
</evidence>
<evidence type="ECO:0000313" key="1">
    <source>
        <dbReference type="EMBL" id="KIC77754.1"/>
    </source>
</evidence>
<name>A0A0C1HKF3_STRCV</name>
<dbReference type="CDD" id="cd07067">
    <property type="entry name" value="HP_PGM_like"/>
    <property type="match status" value="1"/>
</dbReference>